<protein>
    <submittedName>
        <fullName evidence="3">Class I SAM-dependent methyltransferase</fullName>
    </submittedName>
</protein>
<dbReference type="PANTHER" id="PTHR43861">
    <property type="entry name" value="TRANS-ACONITATE 2-METHYLTRANSFERASE-RELATED"/>
    <property type="match status" value="1"/>
</dbReference>
<keyword evidence="4" id="KW-1185">Reference proteome</keyword>
<feature type="region of interest" description="Disordered" evidence="2">
    <location>
        <begin position="1"/>
        <end position="23"/>
    </location>
</feature>
<dbReference type="GO" id="GO:0008168">
    <property type="term" value="F:methyltransferase activity"/>
    <property type="evidence" value="ECO:0007669"/>
    <property type="project" value="UniProtKB-KW"/>
</dbReference>
<name>A0ABT1PPB2_9ACTN</name>
<dbReference type="EMBL" id="JANFNG010000001">
    <property type="protein sequence ID" value="MCQ4079499.1"/>
    <property type="molecule type" value="Genomic_DNA"/>
</dbReference>
<evidence type="ECO:0000256" key="2">
    <source>
        <dbReference type="SAM" id="MobiDB-lite"/>
    </source>
</evidence>
<proteinExistence type="predicted"/>
<dbReference type="InterPro" id="IPR029063">
    <property type="entry name" value="SAM-dependent_MTases_sf"/>
</dbReference>
<evidence type="ECO:0000313" key="4">
    <source>
        <dbReference type="Proteomes" id="UP001057702"/>
    </source>
</evidence>
<dbReference type="SUPFAM" id="SSF53335">
    <property type="entry name" value="S-adenosyl-L-methionine-dependent methyltransferases"/>
    <property type="match status" value="1"/>
</dbReference>
<accession>A0ABT1PPB2</accession>
<organism evidence="3 4">
    <name type="scientific">Streptomyces humicola</name>
    <dbReference type="NCBI Taxonomy" id="2953240"/>
    <lineage>
        <taxon>Bacteria</taxon>
        <taxon>Bacillati</taxon>
        <taxon>Actinomycetota</taxon>
        <taxon>Actinomycetes</taxon>
        <taxon>Kitasatosporales</taxon>
        <taxon>Streptomycetaceae</taxon>
        <taxon>Streptomyces</taxon>
    </lineage>
</organism>
<comment type="caution">
    <text evidence="3">The sequence shown here is derived from an EMBL/GenBank/DDBJ whole genome shotgun (WGS) entry which is preliminary data.</text>
</comment>
<dbReference type="Gene3D" id="3.40.50.150">
    <property type="entry name" value="Vaccinia Virus protein VP39"/>
    <property type="match status" value="1"/>
</dbReference>
<keyword evidence="3" id="KW-0489">Methyltransferase</keyword>
<dbReference type="CDD" id="cd02440">
    <property type="entry name" value="AdoMet_MTases"/>
    <property type="match status" value="1"/>
</dbReference>
<keyword evidence="1" id="KW-0808">Transferase</keyword>
<gene>
    <name evidence="3" type="ORF">NGB36_02515</name>
</gene>
<dbReference type="Proteomes" id="UP001057702">
    <property type="component" value="Unassembled WGS sequence"/>
</dbReference>
<feature type="region of interest" description="Disordered" evidence="2">
    <location>
        <begin position="263"/>
        <end position="284"/>
    </location>
</feature>
<evidence type="ECO:0000256" key="1">
    <source>
        <dbReference type="ARBA" id="ARBA00022679"/>
    </source>
</evidence>
<sequence>MSTHHSAHTDRYSTGLLSKDSPKERARLESIQRNVDAYTTAVLRDLPIAPSGRCLELGAGAGSIAYWLAGHFPDGHVVAADIDTRYLDASRATNLDVHEIDVTRDDYMPGSFDLIHARYLFCHLPARDEVMARAVEWLAPGGWLVVEEPYLLPASTSPFPLVQRLMAAYQHKYAEHGADMTWARGVPALLSRNGLTDVAFSGNLGCMGCLGKDRWSPLISQAGPSLVADGLITETELTEFFELLSDPAFVDIPQVTIAAWGRRPSGRLPEAGDEPALPGSLHGA</sequence>
<dbReference type="GO" id="GO:0032259">
    <property type="term" value="P:methylation"/>
    <property type="evidence" value="ECO:0007669"/>
    <property type="project" value="UniProtKB-KW"/>
</dbReference>
<dbReference type="PANTHER" id="PTHR43861:SF3">
    <property type="entry name" value="PUTATIVE (AFU_ORTHOLOGUE AFUA_2G14390)-RELATED"/>
    <property type="match status" value="1"/>
</dbReference>
<evidence type="ECO:0000313" key="3">
    <source>
        <dbReference type="EMBL" id="MCQ4079499.1"/>
    </source>
</evidence>
<reference evidence="3" key="1">
    <citation type="submission" date="2022-06" db="EMBL/GenBank/DDBJ databases">
        <title>Draft genome sequence of Streptomyces sp. RB6PN25 isolated from peat swamp forest in Thailand.</title>
        <authorList>
            <person name="Duangmal K."/>
            <person name="Klaysubun C."/>
        </authorList>
    </citation>
    <scope>NUCLEOTIDE SEQUENCE</scope>
    <source>
        <strain evidence="3">RB6PN25</strain>
    </source>
</reference>
<dbReference type="Pfam" id="PF13489">
    <property type="entry name" value="Methyltransf_23"/>
    <property type="match status" value="1"/>
</dbReference>
<dbReference type="RefSeq" id="WP_255918346.1">
    <property type="nucleotide sequence ID" value="NZ_JANFNG010000001.1"/>
</dbReference>